<dbReference type="Pfam" id="PF06391">
    <property type="entry name" value="MAT1"/>
    <property type="match status" value="2"/>
</dbReference>
<protein>
    <submittedName>
        <fullName evidence="4">Transcription/repair factor TFIIH subunit Tfb3</fullName>
    </submittedName>
</protein>
<comment type="caution">
    <text evidence="4">The sequence shown here is derived from an EMBL/GenBank/DDBJ whole genome shotgun (WGS) entry which is preliminary data.</text>
</comment>
<feature type="domain" description="MAT1 centre" evidence="3">
    <location>
        <begin position="157"/>
        <end position="264"/>
    </location>
</feature>
<dbReference type="InterPro" id="IPR015877">
    <property type="entry name" value="MAT1_centre"/>
</dbReference>
<evidence type="ECO:0000256" key="1">
    <source>
        <dbReference type="SAM" id="Coils"/>
    </source>
</evidence>
<organism evidence="4 5">
    <name type="scientific">Trichosporon asahii var. asahii (strain CBS 8904)</name>
    <name type="common">Yeast</name>
    <dbReference type="NCBI Taxonomy" id="1220162"/>
    <lineage>
        <taxon>Eukaryota</taxon>
        <taxon>Fungi</taxon>
        <taxon>Dikarya</taxon>
        <taxon>Basidiomycota</taxon>
        <taxon>Agaricomycotina</taxon>
        <taxon>Tremellomycetes</taxon>
        <taxon>Trichosporonales</taxon>
        <taxon>Trichosporonaceae</taxon>
        <taxon>Trichosporon</taxon>
    </lineage>
</organism>
<dbReference type="GO" id="GO:0005675">
    <property type="term" value="C:transcription factor TFIIH holo complex"/>
    <property type="evidence" value="ECO:0007669"/>
    <property type="project" value="TreeGrafter"/>
</dbReference>
<evidence type="ECO:0000313" key="4">
    <source>
        <dbReference type="EMBL" id="EKD02689.1"/>
    </source>
</evidence>
<dbReference type="Proteomes" id="UP000006757">
    <property type="component" value="Unassembled WGS sequence"/>
</dbReference>
<dbReference type="PANTHER" id="PTHR12683:SF13">
    <property type="entry name" value="CDK-ACTIVATING KINASE ASSEMBLY FACTOR MAT1"/>
    <property type="match status" value="1"/>
</dbReference>
<accession>K1WNT7</accession>
<dbReference type="EMBL" id="AMBO01000277">
    <property type="protein sequence ID" value="EKD02689.1"/>
    <property type="molecule type" value="Genomic_DNA"/>
</dbReference>
<dbReference type="OrthoDB" id="5963at2759"/>
<proteinExistence type="predicted"/>
<dbReference type="GO" id="GO:0006357">
    <property type="term" value="P:regulation of transcription by RNA polymerase II"/>
    <property type="evidence" value="ECO:0007669"/>
    <property type="project" value="TreeGrafter"/>
</dbReference>
<dbReference type="eggNOG" id="KOG3800">
    <property type="taxonomic scope" value="Eukaryota"/>
</dbReference>
<dbReference type="GO" id="GO:0006281">
    <property type="term" value="P:DNA repair"/>
    <property type="evidence" value="ECO:0007669"/>
    <property type="project" value="TreeGrafter"/>
</dbReference>
<feature type="region of interest" description="Disordered" evidence="2">
    <location>
        <begin position="1"/>
        <end position="41"/>
    </location>
</feature>
<evidence type="ECO:0000313" key="5">
    <source>
        <dbReference type="Proteomes" id="UP000006757"/>
    </source>
</evidence>
<dbReference type="InParanoid" id="K1WNT7"/>
<gene>
    <name evidence="4" type="ORF">A1Q2_02919</name>
</gene>
<keyword evidence="1" id="KW-0175">Coiled coil</keyword>
<sequence length="365" mass="40415">MSRPVQRKPLGVPRRPGAPSGMRRPPAQARPGGGNAPGSKGNDHGYLYVAGIKDASKRVQELWLRSPVRARSSYHGLTVLSQDVSCDGGSADIRSCEDCINKNYSLGPEPCYVPGCGKILRKANFAHITFEDLKIEKEVAVRRRIAEIPPASLTPAFNILNDIDVEKMEAQIEAYQAENASLIAKNKHKSELDQYTQAERDELEKRARAERVRLIEEAERIDRLEEERTKQEIVDALSRPGGGEELAKEIRAKADKAKADRAAALAAAVPPSLAALNPAVHDDKDHPPTSPSYAGPYVPIPYADPDLMPWSHWYEMKEDYVDGRSGVVWAKEDRDKKVRGGGWDLHTFWEMEVRGAVEGLGIEPL</sequence>
<dbReference type="STRING" id="1220162.K1WNT7"/>
<evidence type="ECO:0000259" key="3">
    <source>
        <dbReference type="Pfam" id="PF06391"/>
    </source>
</evidence>
<reference evidence="4 5" key="1">
    <citation type="journal article" date="2012" name="Eukaryot. Cell">
        <title>Genome sequence of the Trichosporon asahii environmental strain CBS 8904.</title>
        <authorList>
            <person name="Yang R.Y."/>
            <person name="Li H.T."/>
            <person name="Zhu H."/>
            <person name="Zhou G.P."/>
            <person name="Wang M."/>
            <person name="Wang L."/>
        </authorList>
    </citation>
    <scope>NUCLEOTIDE SEQUENCE [LARGE SCALE GENOMIC DNA]</scope>
    <source>
        <strain evidence="4 5">CBS 8904</strain>
    </source>
</reference>
<dbReference type="OMA" id="PNKRDYY"/>
<feature type="domain" description="MAT1 centre" evidence="3">
    <location>
        <begin position="120"/>
        <end position="147"/>
    </location>
</feature>
<dbReference type="AlphaFoldDB" id="K1WNT7"/>
<keyword evidence="5" id="KW-1185">Reference proteome</keyword>
<feature type="coiled-coil region" evidence="1">
    <location>
        <begin position="165"/>
        <end position="234"/>
    </location>
</feature>
<name>K1WNT7_TRIAC</name>
<evidence type="ECO:0000256" key="2">
    <source>
        <dbReference type="SAM" id="MobiDB-lite"/>
    </source>
</evidence>
<dbReference type="HOGENOM" id="CLU_048466_0_1_1"/>
<dbReference type="PANTHER" id="PTHR12683">
    <property type="entry name" value="CDK-ACTIVATING KINASE ASSEMBLY FACTOR MAT1"/>
    <property type="match status" value="1"/>
</dbReference>